<dbReference type="SUPFAM" id="SSF81296">
    <property type="entry name" value="E set domains"/>
    <property type="match status" value="1"/>
</dbReference>
<dbReference type="OrthoDB" id="9758662at2"/>
<evidence type="ECO:0000313" key="11">
    <source>
        <dbReference type="EMBL" id="OBR66424.1"/>
    </source>
</evidence>
<dbReference type="AlphaFoldDB" id="A0A1A5YLD7"/>
<feature type="region of interest" description="Disordered" evidence="8">
    <location>
        <begin position="383"/>
        <end position="404"/>
    </location>
</feature>
<gene>
    <name evidence="11" type="ORF">A7K91_24740</name>
</gene>
<dbReference type="InterPro" id="IPR008928">
    <property type="entry name" value="6-hairpin_glycosidase_sf"/>
</dbReference>
<comment type="caution">
    <text evidence="11">The sequence shown here is derived from an EMBL/GenBank/DDBJ whole genome shotgun (WGS) entry which is preliminary data.</text>
</comment>
<dbReference type="Gene3D" id="2.60.40.10">
    <property type="entry name" value="Immunoglobulins"/>
    <property type="match status" value="1"/>
</dbReference>
<dbReference type="RefSeq" id="WP_068682142.1">
    <property type="nucleotide sequence ID" value="NZ_LYPA01000047.1"/>
</dbReference>
<evidence type="ECO:0000256" key="6">
    <source>
        <dbReference type="PROSITE-ProRule" id="PRU10060"/>
    </source>
</evidence>
<dbReference type="InterPro" id="IPR033126">
    <property type="entry name" value="Glyco_hydro_9_Asp/Glu_AS"/>
</dbReference>
<dbReference type="EC" id="3.2.1.4" evidence="7"/>
<dbReference type="GO" id="GO:0030245">
    <property type="term" value="P:cellulose catabolic process"/>
    <property type="evidence" value="ECO:0007669"/>
    <property type="project" value="UniProtKB-KW"/>
</dbReference>
<dbReference type="InterPro" id="IPR001701">
    <property type="entry name" value="Glyco_hydro_9"/>
</dbReference>
<proteinExistence type="inferred from homology"/>
<evidence type="ECO:0000256" key="8">
    <source>
        <dbReference type="SAM" id="MobiDB-lite"/>
    </source>
</evidence>
<dbReference type="InterPro" id="IPR013783">
    <property type="entry name" value="Ig-like_fold"/>
</dbReference>
<evidence type="ECO:0000256" key="4">
    <source>
        <dbReference type="ARBA" id="ARBA00023295"/>
    </source>
</evidence>
<evidence type="ECO:0000256" key="5">
    <source>
        <dbReference type="ARBA" id="ARBA00023326"/>
    </source>
</evidence>
<feature type="active site" evidence="6">
    <location>
        <position position="612"/>
    </location>
</feature>
<feature type="domain" description="Cellulase Ig-like" evidence="10">
    <location>
        <begin position="82"/>
        <end position="166"/>
    </location>
</feature>
<dbReference type="PANTHER" id="PTHR22298">
    <property type="entry name" value="ENDO-1,4-BETA-GLUCANASE"/>
    <property type="match status" value="1"/>
</dbReference>
<dbReference type="PROSITE" id="PS00698">
    <property type="entry name" value="GH9_3"/>
    <property type="match status" value="1"/>
</dbReference>
<dbReference type="InterPro" id="IPR012341">
    <property type="entry name" value="6hp_glycosidase-like_sf"/>
</dbReference>
<keyword evidence="2 6" id="KW-0378">Hydrolase</keyword>
<dbReference type="Gene3D" id="1.50.10.10">
    <property type="match status" value="1"/>
</dbReference>
<dbReference type="InterPro" id="IPR004197">
    <property type="entry name" value="Cellulase_Ig-like"/>
</dbReference>
<protein>
    <recommendedName>
        <fullName evidence="7">Endoglucanase</fullName>
        <ecNumber evidence="7">3.2.1.4</ecNumber>
    </recommendedName>
</protein>
<dbReference type="InterPro" id="IPR014756">
    <property type="entry name" value="Ig_E-set"/>
</dbReference>
<dbReference type="Pfam" id="PF00759">
    <property type="entry name" value="Glyco_hydro_9"/>
    <property type="match status" value="1"/>
</dbReference>
<sequence>MMSGKRRRIAAIAGGIALVMAAFVLLLLFKGGADNMERGLDQEKEDVIGAAASPEGQSKDGEKSSDGTDTQQVIIDGGDYKEGEAVKVSQVGYPVGAAKIGIVGGEKWEDGGAAFQLIEVESGNPVFSGTVTEPLFDAAAGEKVSKADFSAYNEPGVYQLAVAGAGRSFPFEIGENLYAKELTMLLRSYTLQRVGVDIDDSISGVKVPAGHLQDRETIVSFDDGISKKGDIIDASGGWYDAGDFGKYISPAAVTVAQLLLAFELNPGAFPEGQMSFPPGLESAQPELPDVLAEVRYELDWMLKMQREDGAVFHKMSGAAWPGFIMPHQDKQPRYMYGLSTFSTAQFAGAIAQAARIYEPYDKEFAAVLLEAAERAQRYLDANPSFSYRQDEGQDDGSGAYGKGSDREERLWAAAELFRTTGKDAYRDAANAFDDLLGKNAQVVSWSDASLLGLWAYYHAEGADPERKGKIMDAMTRSADAIVQRSAADGYLTGLRLQDYHWASAKVAGAYGSLLLLANELKPAPAYEQVALEHLHYLFGRTATGYSYVTAVGKKYPNNPHHRTGHASGVLFPGLVVGGPNREGGDPDLNEVKDKLAPAKAYLDVLGSYSSNEYAIDYNAPVVFLTAHFANPGR</sequence>
<feature type="compositionally biased region" description="Basic and acidic residues" evidence="8">
    <location>
        <begin position="57"/>
        <end position="66"/>
    </location>
</feature>
<evidence type="ECO:0000256" key="3">
    <source>
        <dbReference type="ARBA" id="ARBA00023277"/>
    </source>
</evidence>
<keyword evidence="12" id="KW-1185">Reference proteome</keyword>
<dbReference type="STRING" id="1844972.A7K91_24740"/>
<feature type="domain" description="Glycoside hydrolase family 9" evidence="9">
    <location>
        <begin position="178"/>
        <end position="624"/>
    </location>
</feature>
<dbReference type="Pfam" id="PF02927">
    <property type="entry name" value="CelD_N"/>
    <property type="match status" value="1"/>
</dbReference>
<keyword evidence="4 6" id="KW-0326">Glycosidase</keyword>
<evidence type="ECO:0000313" key="12">
    <source>
        <dbReference type="Proteomes" id="UP000092024"/>
    </source>
</evidence>
<keyword evidence="7" id="KW-0136">Cellulose degradation</keyword>
<keyword evidence="5 6" id="KW-0624">Polysaccharide degradation</keyword>
<reference evidence="11 12" key="1">
    <citation type="submission" date="2016-05" db="EMBL/GenBank/DDBJ databases">
        <title>Paenibacillus oryzae. sp. nov., isolated from the rice root.</title>
        <authorList>
            <person name="Zhang J."/>
            <person name="Zhang X."/>
        </authorList>
    </citation>
    <scope>NUCLEOTIDE SEQUENCE [LARGE SCALE GENOMIC DNA]</scope>
    <source>
        <strain evidence="11 12">1DrF-4</strain>
    </source>
</reference>
<feature type="region of interest" description="Disordered" evidence="8">
    <location>
        <begin position="52"/>
        <end position="73"/>
    </location>
</feature>
<dbReference type="EMBL" id="LYPA01000047">
    <property type="protein sequence ID" value="OBR66424.1"/>
    <property type="molecule type" value="Genomic_DNA"/>
</dbReference>
<evidence type="ECO:0000256" key="2">
    <source>
        <dbReference type="ARBA" id="ARBA00022801"/>
    </source>
</evidence>
<dbReference type="GO" id="GO:0008810">
    <property type="term" value="F:cellulase activity"/>
    <property type="evidence" value="ECO:0007669"/>
    <property type="project" value="UniProtKB-EC"/>
</dbReference>
<evidence type="ECO:0000256" key="1">
    <source>
        <dbReference type="ARBA" id="ARBA00007072"/>
    </source>
</evidence>
<dbReference type="Proteomes" id="UP000092024">
    <property type="component" value="Unassembled WGS sequence"/>
</dbReference>
<evidence type="ECO:0000259" key="10">
    <source>
        <dbReference type="Pfam" id="PF02927"/>
    </source>
</evidence>
<keyword evidence="3 6" id="KW-0119">Carbohydrate metabolism</keyword>
<evidence type="ECO:0000256" key="7">
    <source>
        <dbReference type="RuleBase" id="RU361166"/>
    </source>
</evidence>
<feature type="active site" evidence="6">
    <location>
        <position position="603"/>
    </location>
</feature>
<accession>A0A1A5YLD7</accession>
<name>A0A1A5YLD7_9BACL</name>
<dbReference type="CDD" id="cd02850">
    <property type="entry name" value="E_set_Cellulase_N"/>
    <property type="match status" value="1"/>
</dbReference>
<dbReference type="SUPFAM" id="SSF48208">
    <property type="entry name" value="Six-hairpin glycosidases"/>
    <property type="match status" value="1"/>
</dbReference>
<organism evidence="11 12">
    <name type="scientific">Paenibacillus oryzae</name>
    <dbReference type="NCBI Taxonomy" id="1844972"/>
    <lineage>
        <taxon>Bacteria</taxon>
        <taxon>Bacillati</taxon>
        <taxon>Bacillota</taxon>
        <taxon>Bacilli</taxon>
        <taxon>Bacillales</taxon>
        <taxon>Paenibacillaceae</taxon>
        <taxon>Paenibacillus</taxon>
    </lineage>
</organism>
<comment type="catalytic activity">
    <reaction evidence="7">
        <text>Endohydrolysis of (1-&gt;4)-beta-D-glucosidic linkages in cellulose, lichenin and cereal beta-D-glucans.</text>
        <dbReference type="EC" id="3.2.1.4"/>
    </reaction>
</comment>
<comment type="similarity">
    <text evidence="1 6 7">Belongs to the glycosyl hydrolase 9 (cellulase E) family.</text>
</comment>
<evidence type="ECO:0000259" key="9">
    <source>
        <dbReference type="Pfam" id="PF00759"/>
    </source>
</evidence>